<gene>
    <name evidence="2" type="ORF">AYO28_07865</name>
</gene>
<sequence>MLSETIVPTTNPKTLDAWIKLLDGTHLPVPFHSHDRVKNAVADSRRSLRDIAEVMQDSPALVLGVMREANRHTHATIAEPAENLEVALNRLGLARVDALMQRLTVAPVEEIPLALRQLQMISQHASQQASGLFASRLARLWQDIHWGSLLFLSPLWPLALTHPQLLEEWEVRVVHRGESAPKVERELFGVRLLGLCQALAEFWRLPTWVTQGYRLLQQERRSLARVMHIARDHKSPLRQQQKLDADPELRRWLNHPANTVMLANGVALAAQHAWTGVHIQRWQQLISLYLQAPVEDVQAQNHQQAAASARKHALEGVFHPAQMLLWPANARYIPRGMQQAATPDTKALGDWRKYCAELLTEPSPFSNAMHLTGYAREALQACGMKRVLLLMSDKTQSYLRVHQLAGLPQQAANLTVAVEQSKLLQRLLTRSAQLRLTPQNHAQFSALLPGSLRALFRGEHLLLRSLSNNGRVIMVLIADQGGGPFSEVSVEAFAKTAQCLERALATFSNRSA</sequence>
<evidence type="ECO:0000313" key="2">
    <source>
        <dbReference type="EMBL" id="OAI94521.1"/>
    </source>
</evidence>
<organism evidence="2 3">
    <name type="scientific">Pseudomonas putida</name>
    <name type="common">Arthrobacter siderocapsulatus</name>
    <dbReference type="NCBI Taxonomy" id="303"/>
    <lineage>
        <taxon>Bacteria</taxon>
        <taxon>Pseudomonadati</taxon>
        <taxon>Pseudomonadota</taxon>
        <taxon>Gammaproteobacteria</taxon>
        <taxon>Pseudomonadales</taxon>
        <taxon>Pseudomonadaceae</taxon>
        <taxon>Pseudomonas</taxon>
    </lineage>
</organism>
<feature type="domain" description="HDOD" evidence="1">
    <location>
        <begin position="27"/>
        <end position="219"/>
    </location>
</feature>
<keyword evidence="2" id="KW-0808">Transferase</keyword>
<dbReference type="Gene3D" id="1.10.3210.10">
    <property type="entry name" value="Hypothetical protein af1432"/>
    <property type="match status" value="1"/>
</dbReference>
<accession>A0A177SW35</accession>
<dbReference type="SUPFAM" id="SSF109604">
    <property type="entry name" value="HD-domain/PDEase-like"/>
    <property type="match status" value="1"/>
</dbReference>
<dbReference type="AlphaFoldDB" id="A0A177SW35"/>
<dbReference type="RefSeq" id="WP_064301510.1">
    <property type="nucleotide sequence ID" value="NZ_LUCV01000005.1"/>
</dbReference>
<dbReference type="Pfam" id="PF08668">
    <property type="entry name" value="HDOD"/>
    <property type="match status" value="1"/>
</dbReference>
<protein>
    <submittedName>
        <fullName evidence="2">Histidine kinase</fullName>
    </submittedName>
</protein>
<dbReference type="GO" id="GO:0016301">
    <property type="term" value="F:kinase activity"/>
    <property type="evidence" value="ECO:0007669"/>
    <property type="project" value="UniProtKB-KW"/>
</dbReference>
<dbReference type="Gene3D" id="3.30.450.40">
    <property type="match status" value="1"/>
</dbReference>
<evidence type="ECO:0000313" key="3">
    <source>
        <dbReference type="Proteomes" id="UP000077752"/>
    </source>
</evidence>
<dbReference type="Proteomes" id="UP000077752">
    <property type="component" value="Unassembled WGS sequence"/>
</dbReference>
<proteinExistence type="predicted"/>
<dbReference type="InterPro" id="IPR029016">
    <property type="entry name" value="GAF-like_dom_sf"/>
</dbReference>
<keyword evidence="2" id="KW-0418">Kinase</keyword>
<evidence type="ECO:0000259" key="1">
    <source>
        <dbReference type="PROSITE" id="PS51833"/>
    </source>
</evidence>
<name>A0A177SW35_PSEPU</name>
<comment type="caution">
    <text evidence="2">The sequence shown here is derived from an EMBL/GenBank/DDBJ whole genome shotgun (WGS) entry which is preliminary data.</text>
</comment>
<dbReference type="EMBL" id="LUCV01000005">
    <property type="protein sequence ID" value="OAI94521.1"/>
    <property type="molecule type" value="Genomic_DNA"/>
</dbReference>
<dbReference type="InterPro" id="IPR013976">
    <property type="entry name" value="HDOD"/>
</dbReference>
<dbReference type="PROSITE" id="PS51833">
    <property type="entry name" value="HDOD"/>
    <property type="match status" value="1"/>
</dbReference>
<reference evidence="2 3" key="1">
    <citation type="submission" date="2016-03" db="EMBL/GenBank/DDBJ databases">
        <title>Draft Genome Assembly of Pseudomonas putida strain CBF10-2.</title>
        <authorList>
            <person name="Iyer R.S."/>
            <person name="Damania A."/>
        </authorList>
    </citation>
    <scope>NUCLEOTIDE SEQUENCE [LARGE SCALE GENOMIC DNA]</scope>
    <source>
        <strain evidence="2 3">CBF10-2</strain>
    </source>
</reference>